<dbReference type="RefSeq" id="WP_184293273.1">
    <property type="nucleotide sequence ID" value="NZ_JACHJO010000012.1"/>
</dbReference>
<comment type="caution">
    <text evidence="1">The sequence shown here is derived from an EMBL/GenBank/DDBJ whole genome shotgun (WGS) entry which is preliminary data.</text>
</comment>
<name>A0A841IZE7_9ACTN</name>
<dbReference type="Proteomes" id="UP000536604">
    <property type="component" value="Unassembled WGS sequence"/>
</dbReference>
<organism evidence="1 2">
    <name type="scientific">Nocardiopsis algeriensis</name>
    <dbReference type="NCBI Taxonomy" id="1478215"/>
    <lineage>
        <taxon>Bacteria</taxon>
        <taxon>Bacillati</taxon>
        <taxon>Actinomycetota</taxon>
        <taxon>Actinomycetes</taxon>
        <taxon>Streptosporangiales</taxon>
        <taxon>Nocardiopsidaceae</taxon>
        <taxon>Nocardiopsis</taxon>
    </lineage>
</organism>
<sequence>MGTRTSPVTELLRADTEGVLLPLVDAALPCGPTEVDPGTAGRMVRPYTWLVEHVGPDGLRLTGSGYLPPASVAAAAEEFGLRRTWTGSFAREETALPVLVLRESAQQLGLLRRRAGVLRRSVPAARALGDPVALWHLVAEGLPLRSSGEDGGRAGLLLLLAVAAGSDSPYRDVAAGLSALGGSGGTAVTARAAADLCAATAWVLTWTGAIRGNDLLGTLRPTPDGTLLARAALGHLA</sequence>
<proteinExistence type="predicted"/>
<dbReference type="AlphaFoldDB" id="A0A841IZE7"/>
<gene>
    <name evidence="1" type="ORF">FHS13_003804</name>
</gene>
<dbReference type="EMBL" id="JACHJO010000012">
    <property type="protein sequence ID" value="MBB6121825.1"/>
    <property type="molecule type" value="Genomic_DNA"/>
</dbReference>
<evidence type="ECO:0000313" key="1">
    <source>
        <dbReference type="EMBL" id="MBB6121825.1"/>
    </source>
</evidence>
<keyword evidence="2" id="KW-1185">Reference proteome</keyword>
<evidence type="ECO:0000313" key="2">
    <source>
        <dbReference type="Proteomes" id="UP000536604"/>
    </source>
</evidence>
<reference evidence="1 2" key="1">
    <citation type="submission" date="2020-08" db="EMBL/GenBank/DDBJ databases">
        <title>Genomic Encyclopedia of Type Strains, Phase III (KMG-III): the genomes of soil and plant-associated and newly described type strains.</title>
        <authorList>
            <person name="Whitman W."/>
        </authorList>
    </citation>
    <scope>NUCLEOTIDE SEQUENCE [LARGE SCALE GENOMIC DNA]</scope>
    <source>
        <strain evidence="1 2">CECT 8712</strain>
    </source>
</reference>
<accession>A0A841IZE7</accession>
<protein>
    <submittedName>
        <fullName evidence="1">Uncharacterized protein</fullName>
    </submittedName>
</protein>